<dbReference type="Pfam" id="PF01979">
    <property type="entry name" value="Amidohydro_1"/>
    <property type="match status" value="1"/>
</dbReference>
<dbReference type="Gene3D" id="2.30.40.10">
    <property type="entry name" value="Urease, subunit C, domain 1"/>
    <property type="match status" value="1"/>
</dbReference>
<dbReference type="EMBL" id="CP121689">
    <property type="protein sequence ID" value="WZL75827.1"/>
    <property type="molecule type" value="Genomic_DNA"/>
</dbReference>
<evidence type="ECO:0000256" key="5">
    <source>
        <dbReference type="PIRNR" id="PIRNR038994"/>
    </source>
</evidence>
<evidence type="ECO:0000256" key="4">
    <source>
        <dbReference type="ARBA" id="ARBA00023277"/>
    </source>
</evidence>
<name>A0ABZ2YB61_9BACT</name>
<dbReference type="Proteomes" id="UP001461341">
    <property type="component" value="Chromosome"/>
</dbReference>
<evidence type="ECO:0000313" key="7">
    <source>
        <dbReference type="EMBL" id="WZL75827.1"/>
    </source>
</evidence>
<dbReference type="SUPFAM" id="SSF51338">
    <property type="entry name" value="Composite domain of metallo-dependent hydrolases"/>
    <property type="match status" value="1"/>
</dbReference>
<proteinExistence type="inferred from homology"/>
<accession>A0ABZ2YB61</accession>
<dbReference type="InterPro" id="IPR032466">
    <property type="entry name" value="Metal_Hydrolase"/>
</dbReference>
<dbReference type="InterPro" id="IPR006680">
    <property type="entry name" value="Amidohydro-rel"/>
</dbReference>
<organism evidence="7 8">
    <name type="scientific">Thermatribacter velox</name>
    <dbReference type="NCBI Taxonomy" id="3039681"/>
    <lineage>
        <taxon>Bacteria</taxon>
        <taxon>Pseudomonadati</taxon>
        <taxon>Atribacterota</taxon>
        <taxon>Atribacteria</taxon>
        <taxon>Atribacterales</taxon>
        <taxon>Thermatribacteraceae</taxon>
        <taxon>Thermatribacter</taxon>
    </lineage>
</organism>
<dbReference type="CDD" id="cd00854">
    <property type="entry name" value="NagA"/>
    <property type="match status" value="1"/>
</dbReference>
<keyword evidence="8" id="KW-1185">Reference proteome</keyword>
<keyword evidence="4 5" id="KW-0119">Carbohydrate metabolism</keyword>
<dbReference type="Gene3D" id="3.20.20.140">
    <property type="entry name" value="Metal-dependent hydrolases"/>
    <property type="match status" value="1"/>
</dbReference>
<dbReference type="EC" id="3.5.1.25" evidence="7"/>
<gene>
    <name evidence="7" type="primary">nagA</name>
    <name evidence="7" type="ORF">QBE54_09600</name>
</gene>
<comment type="similarity">
    <text evidence="1 5">Belongs to the metallo-dependent hydrolases superfamily. NagA family.</text>
</comment>
<dbReference type="RefSeq" id="WP_369017976.1">
    <property type="nucleotide sequence ID" value="NZ_CP121689.1"/>
</dbReference>
<keyword evidence="3 5" id="KW-0378">Hydrolase</keyword>
<dbReference type="InterPro" id="IPR003764">
    <property type="entry name" value="GlcNAc_6-P_deAcase"/>
</dbReference>
<dbReference type="InterPro" id="IPR011059">
    <property type="entry name" value="Metal-dep_hydrolase_composite"/>
</dbReference>
<dbReference type="PANTHER" id="PTHR11113:SF14">
    <property type="entry name" value="N-ACETYLGLUCOSAMINE-6-PHOSPHATE DEACETYLASE"/>
    <property type="match status" value="1"/>
</dbReference>
<protein>
    <submittedName>
        <fullName evidence="7">N-acetylglucosamine-6-phosphate deacetylase</fullName>
        <ecNumber evidence="7">3.5.1.25</ecNumber>
    </submittedName>
</protein>
<sequence>MKNRLFIIRGNVVTPYQVLQKGFLLVEEGFIKEVAPATSISLHLLNENGPVFDFDNFYLFPGLIDLHIHGAVGEDFMDGSPEGIERITTFLLQHGVTRFLATTLTESKERTERAIEAMVSCKKLFPSILGIHLEGPYLSPERRGAQNASFLRKPDLNEIKEFIALGEGLIKRVTIAPELDNALDIVEYLTSQDILVSLGHSTADYRISFQAFLKGARLVTHLFNGMDPLHHRSPNLLAFALGFEGICVEMIADLIHVSPEIMKIALLCKRNRLILISDAIRATGLQDGMYEMGGEMMEMKDGIARMVSTGSLAGSTLTLDQALYNLKQLFDLPLPELARMASLLPAKLLKIDDRLGSLEKNKIADIVVFDENFRVQGVFQEGRKIL</sequence>
<reference evidence="7 8" key="1">
    <citation type="submission" date="2023-03" db="EMBL/GenBank/DDBJ databases">
        <title>Novel Species.</title>
        <authorList>
            <person name="Ma S."/>
        </authorList>
    </citation>
    <scope>NUCLEOTIDE SEQUENCE [LARGE SCALE GENOMIC DNA]</scope>
    <source>
        <strain evidence="7 8">B11</strain>
    </source>
</reference>
<dbReference type="PIRSF" id="PIRSF038994">
    <property type="entry name" value="NagA"/>
    <property type="match status" value="1"/>
</dbReference>
<evidence type="ECO:0000313" key="8">
    <source>
        <dbReference type="Proteomes" id="UP001461341"/>
    </source>
</evidence>
<dbReference type="SUPFAM" id="SSF51556">
    <property type="entry name" value="Metallo-dependent hydrolases"/>
    <property type="match status" value="1"/>
</dbReference>
<dbReference type="PANTHER" id="PTHR11113">
    <property type="entry name" value="N-ACETYLGLUCOSAMINE-6-PHOSPHATE DEACETYLASE"/>
    <property type="match status" value="1"/>
</dbReference>
<dbReference type="GO" id="GO:0008448">
    <property type="term" value="F:N-acetylglucosamine-6-phosphate deacetylase activity"/>
    <property type="evidence" value="ECO:0007669"/>
    <property type="project" value="UniProtKB-EC"/>
</dbReference>
<feature type="domain" description="Amidohydrolase-related" evidence="6">
    <location>
        <begin position="58"/>
        <end position="383"/>
    </location>
</feature>
<dbReference type="NCBIfam" id="TIGR00221">
    <property type="entry name" value="nagA"/>
    <property type="match status" value="1"/>
</dbReference>
<evidence type="ECO:0000256" key="2">
    <source>
        <dbReference type="ARBA" id="ARBA00022723"/>
    </source>
</evidence>
<evidence type="ECO:0000256" key="3">
    <source>
        <dbReference type="ARBA" id="ARBA00022801"/>
    </source>
</evidence>
<evidence type="ECO:0000256" key="1">
    <source>
        <dbReference type="ARBA" id="ARBA00010716"/>
    </source>
</evidence>
<evidence type="ECO:0000259" key="6">
    <source>
        <dbReference type="Pfam" id="PF01979"/>
    </source>
</evidence>
<keyword evidence="2" id="KW-0479">Metal-binding</keyword>